<feature type="domain" description="Mga helix-turn-helix" evidence="3">
    <location>
        <begin position="99"/>
        <end position="177"/>
    </location>
</feature>
<name>A0A0R1EYW2_LACZE</name>
<dbReference type="Proteomes" id="UP000051984">
    <property type="component" value="Unassembled WGS sequence"/>
</dbReference>
<dbReference type="AlphaFoldDB" id="A0A0R1EYW2"/>
<evidence type="ECO:0000259" key="3">
    <source>
        <dbReference type="Pfam" id="PF05043"/>
    </source>
</evidence>
<dbReference type="Pfam" id="PF05043">
    <property type="entry name" value="Mga"/>
    <property type="match status" value="1"/>
</dbReference>
<comment type="caution">
    <text evidence="4">The sequence shown here is derived from an EMBL/GenBank/DDBJ whole genome shotgun (WGS) entry which is preliminary data.</text>
</comment>
<gene>
    <name evidence="4" type="ORF">FD51_GL002940</name>
</gene>
<dbReference type="InterPro" id="IPR036388">
    <property type="entry name" value="WH-like_DNA-bd_sf"/>
</dbReference>
<protein>
    <submittedName>
        <fullName evidence="4">Transcriptional regulator</fullName>
    </submittedName>
</protein>
<reference evidence="4 5" key="1">
    <citation type="journal article" date="2015" name="Genome Announc.">
        <title>Expanding the biotechnology potential of lactobacilli through comparative genomics of 213 strains and associated genera.</title>
        <authorList>
            <person name="Sun Z."/>
            <person name="Harris H.M."/>
            <person name="McCann A."/>
            <person name="Guo C."/>
            <person name="Argimon S."/>
            <person name="Zhang W."/>
            <person name="Yang X."/>
            <person name="Jeffery I.B."/>
            <person name="Cooney J.C."/>
            <person name="Kagawa T.F."/>
            <person name="Liu W."/>
            <person name="Song Y."/>
            <person name="Salvetti E."/>
            <person name="Wrobel A."/>
            <person name="Rasinkangas P."/>
            <person name="Parkhill J."/>
            <person name="Rea M.C."/>
            <person name="O'Sullivan O."/>
            <person name="Ritari J."/>
            <person name="Douillard F.P."/>
            <person name="Paul Ross R."/>
            <person name="Yang R."/>
            <person name="Briner A.E."/>
            <person name="Felis G.E."/>
            <person name="de Vos W.M."/>
            <person name="Barrangou R."/>
            <person name="Klaenhammer T.R."/>
            <person name="Caufield P.W."/>
            <person name="Cui Y."/>
            <person name="Zhang H."/>
            <person name="O'Toole P.W."/>
        </authorList>
    </citation>
    <scope>NUCLEOTIDE SEQUENCE [LARGE SCALE GENOMIC DNA]</scope>
    <source>
        <strain evidence="4 5">DSM 20178</strain>
    </source>
</reference>
<proteinExistence type="predicted"/>
<evidence type="ECO:0000313" key="5">
    <source>
        <dbReference type="Proteomes" id="UP000051984"/>
    </source>
</evidence>
<evidence type="ECO:0000313" key="4">
    <source>
        <dbReference type="EMBL" id="KRK12186.1"/>
    </source>
</evidence>
<dbReference type="InterPro" id="IPR050661">
    <property type="entry name" value="BglG_antiterminators"/>
</dbReference>
<dbReference type="PATRIC" id="fig|1423816.3.peg.3056"/>
<organism evidence="4 5">
    <name type="scientific">Lacticaseibacillus zeae DSM 20178 = KCTC 3804</name>
    <dbReference type="NCBI Taxonomy" id="1423816"/>
    <lineage>
        <taxon>Bacteria</taxon>
        <taxon>Bacillati</taxon>
        <taxon>Bacillota</taxon>
        <taxon>Bacilli</taxon>
        <taxon>Lactobacillales</taxon>
        <taxon>Lactobacillaceae</taxon>
        <taxon>Lacticaseibacillus</taxon>
    </lineage>
</organism>
<evidence type="ECO:0000256" key="1">
    <source>
        <dbReference type="ARBA" id="ARBA00023015"/>
    </source>
</evidence>
<evidence type="ECO:0000256" key="2">
    <source>
        <dbReference type="ARBA" id="ARBA00023163"/>
    </source>
</evidence>
<sequence length="522" mass="61297">MKQTKLSSDWGITMLYEQTFLDRADFQKYQMFSAIKDSNVQTYTINTLSRHLDLSYQQGYNILQELFRDLTELTAHPENLKRKQINLLMEIDVTVDDYHLYLLKHAIAFQFVDYIVQANHPSTEQFCRAHFISRSTLVRKTVALRALLERFQIKLSFSDLCFIGEESRIRLFLFDFYWLGYHGVDWPFKVLDEKQIVKEYMALPNAKTNPVDILEEILFWAICRVRISGNHFVTGNEPFDRIFKDYPPFQHSVYTQEMFPAFNKQFMKAENDFFYFQQHRTITFLPDTPADKDFIHYVLSQKTVAADFVKRLLAFLGDHIRHHTVFDLQHEQGLILNLTRIALNNEMLGGDFMHLVDFFNPRALNYTKTNLYQGLEEFIATLPDTPAYRHFLGKQHLFLRTLYYLLTPYLRYFAETPTVRVRLAYLDHNLLNRRLVNFLSDLPMVHLLPERAVFKTADLVITSVDNEKAIKAAAPAGFHGHIISWTAEDSDDAIFRLYLLIRRLYLKKTDASLSGQNVDPAS</sequence>
<dbReference type="EMBL" id="AZCT01000009">
    <property type="protein sequence ID" value="KRK12186.1"/>
    <property type="molecule type" value="Genomic_DNA"/>
</dbReference>
<dbReference type="eggNOG" id="COG3711">
    <property type="taxonomic scope" value="Bacteria"/>
</dbReference>
<dbReference type="InterPro" id="IPR007737">
    <property type="entry name" value="Mga_HTH"/>
</dbReference>
<keyword evidence="1" id="KW-0805">Transcription regulation</keyword>
<keyword evidence="2" id="KW-0804">Transcription</keyword>
<accession>A0A0R1EYW2</accession>
<dbReference type="Gene3D" id="1.10.10.10">
    <property type="entry name" value="Winged helix-like DNA-binding domain superfamily/Winged helix DNA-binding domain"/>
    <property type="match status" value="1"/>
</dbReference>
<dbReference type="PANTHER" id="PTHR30185:SF13">
    <property type="entry name" value="LICABCH OPERON REGULATOR-RELATED"/>
    <property type="match status" value="1"/>
</dbReference>
<dbReference type="PANTHER" id="PTHR30185">
    <property type="entry name" value="CRYPTIC BETA-GLUCOSIDE BGL OPERON ANTITERMINATOR"/>
    <property type="match status" value="1"/>
</dbReference>